<evidence type="ECO:0000313" key="1">
    <source>
        <dbReference type="EMBL" id="ELA46235.1"/>
    </source>
</evidence>
<keyword evidence="2" id="KW-1185">Reference proteome</keyword>
<evidence type="ECO:0000313" key="2">
    <source>
        <dbReference type="Proteomes" id="UP000011081"/>
    </source>
</evidence>
<dbReference type="VEuPathDB" id="MicrosporidiaDB:VCUG_02281"/>
<gene>
    <name evidence="1" type="ORF">VCUG_02281</name>
</gene>
<dbReference type="GeneID" id="19880145"/>
<reference evidence="2" key="1">
    <citation type="submission" date="2011-03" db="EMBL/GenBank/DDBJ databases">
        <title>The genome sequence of Vavraia culicis strain floridensis.</title>
        <authorList>
            <consortium name="The Broad Institute Genome Sequencing Platform"/>
            <person name="Cuomo C."/>
            <person name="Becnel J."/>
            <person name="Sanscrainte N."/>
            <person name="Young S.K."/>
            <person name="Zeng Q."/>
            <person name="Gargeya S."/>
            <person name="Fitzgerald M."/>
            <person name="Haas B."/>
            <person name="Abouelleil A."/>
            <person name="Alvarado L."/>
            <person name="Arachchi H.M."/>
            <person name="Berlin A."/>
            <person name="Chapman S.B."/>
            <person name="Gearin G."/>
            <person name="Goldberg J."/>
            <person name="Griggs A."/>
            <person name="Gujja S."/>
            <person name="Hansen M."/>
            <person name="Heiman D."/>
            <person name="Howarth C."/>
            <person name="Larimer J."/>
            <person name="Lui A."/>
            <person name="MacDonald P.J.P."/>
            <person name="McCowen C."/>
            <person name="Montmayeur A."/>
            <person name="Murphy C."/>
            <person name="Neiman D."/>
            <person name="Pearson M."/>
            <person name="Priest M."/>
            <person name="Roberts A."/>
            <person name="Saif S."/>
            <person name="Shea T."/>
            <person name="Sisk P."/>
            <person name="Stolte C."/>
            <person name="Sykes S."/>
            <person name="Wortman J."/>
            <person name="Nusbaum C."/>
            <person name="Birren B."/>
        </authorList>
    </citation>
    <scope>NUCLEOTIDE SEQUENCE [LARGE SCALE GENOMIC DNA]</scope>
    <source>
        <strain evidence="2">floridensis</strain>
    </source>
</reference>
<accession>L2GT04</accession>
<dbReference type="OMA" id="MIINLKM"/>
<dbReference type="EMBL" id="GL877455">
    <property type="protein sequence ID" value="ELA46235.1"/>
    <property type="molecule type" value="Genomic_DNA"/>
</dbReference>
<sequence length="1518" mass="174764">MYLPFTRASDTITKWILCFRKETINDVSNISICNNLGVIQLKGICEDLSELSLPLLSNFRINEYNTSADPLNVFKSNTNQCEAITSTDETRIRIDSEKNCQRDKTHRYMTMQIPVTKPVFMKVIGMSTCAETKLSDSEIVDIMEHLLIFLDNQRSVQRLICQYFLNDNGLYDRLGTLCEERTGQIEQKKSCFEVAYCNLVMEMRNEMCVYSEDEHYNVVFMSDIQEKKNRLLVHTNFLNMASCLFPKNVMEMNSGFLFNNREKLYNLYREASLDESLLVIDIDFSDIFHDPVGKSYIESFCSVAGLNIHKVLRCNFLALCCVKKIVLRFEKTHLTFDLAFLSTVEVDMHLKKCVLRNCVLFPKYLKKLKISNSFIRCSIVLPENLEEISLKDTEIIKDSTVRVDEGCRAICIDQCSGNIYIPYIEKNFHVTFGGTWSVKLVRNSDCFIDVLKMANGTFTDSLEKMNQNIKMLILEEVELLAELVLVLGKFLENITLTKCTGIIRLYTPISEQSIHIRINYGQLVFVRSKKNDSWEFILQSALLMSTVKFNDRLSKLHICGVDFKLDSHIEVHKNTRNVILDNSYRSVFLDDVTGRKKIIPIEQKDFCLEMSDESSPFNSSDVTRSYESQRLLLKYAHVNNSEFLKSNIKRLEFRNVIVEENCVLQIDDGFEELKLYGCIGKFKIPFVSYESESMIDFHETGCSLEIVKTSISTYNLAIKNMNTSRSISVDACISDLNLQHVVMNEDSVFSLKHTCTNICLSYFKGRIIAPHITALDRLVLSNMNLTTNQFLLSIPTNFLEAKSVVLDHSIVVLGAFAQTMYLRWAKLSTETAIQIISTNNLNNFAFSSIATRIDITSIIRSMENSEPSFLVDGDIKYFSEEGMNGCTTFELRNFQVRAHSELAKNVQFVDLEYVFSDNNSILRLNKEVEYIRITFCQANIDVAMVKELKSAVINCSSFVYDQKIYQSLIYLCISDLTIEQNVYLGENLKTLKLEEVTISRNCTFAISKNISRLHIERSCGMMCMLGVGGFTSLALDCGNTLEYVSVPTTRGSYSLRLSNFCFESDIRLSDDIEEVIIEYAKVTNNVKLLLGRECKSVELNTNCINLDNTRASNLQKITLIAISSHVLSQIFSINSLNCLTLEKLNLNSVTKCANHIRTVILRMIDVPEDRIFYVGENCEEFQLLQCNGTFDLSAVKVLRRLVVIPRLNGTMCLKPLHSSLRTVRSLEIAYNFKSSFLQQVLAWCVNVERLTLHGLYYDEAIRSHAFSYISFEKIFGVFVTDIWLKKKHAGLPKHCPTKYDKMMIINLKMNVVFNDMLTFKTWSRLKYLNLVGFSPDSRNTKLLRLFRNLKTLIVDYHFIDEYFFSFLPHELETLKIAERNVLVDSTYDTDTPKCNLDLEGLKDNRNLKTLNLNKEISRISAVFNFLPESLETLQVTWFFLNDACRVKILTKKIALKQLVLCVNTEEKSSFIDRNPFTRQYRSLFDYFRNFIDFEGLIELTLEVNGEQINLDTKTYRIK</sequence>
<protein>
    <submittedName>
        <fullName evidence="1">Uncharacterized protein</fullName>
    </submittedName>
</protein>
<dbReference type="InParanoid" id="L2GT04"/>
<dbReference type="OrthoDB" id="10495017at2759"/>
<dbReference type="HOGENOM" id="CLU_004199_2_0_1"/>
<dbReference type="Proteomes" id="UP000011081">
    <property type="component" value="Unassembled WGS sequence"/>
</dbReference>
<organism evidence="1 2">
    <name type="scientific">Vavraia culicis (isolate floridensis)</name>
    <name type="common">Microsporidian parasite</name>
    <dbReference type="NCBI Taxonomy" id="948595"/>
    <lineage>
        <taxon>Eukaryota</taxon>
        <taxon>Fungi</taxon>
        <taxon>Fungi incertae sedis</taxon>
        <taxon>Microsporidia</taxon>
        <taxon>Pleistophoridae</taxon>
        <taxon>Vavraia</taxon>
    </lineage>
</organism>
<proteinExistence type="predicted"/>
<dbReference type="RefSeq" id="XP_008075291.1">
    <property type="nucleotide sequence ID" value="XM_008077100.1"/>
</dbReference>
<name>L2GT04_VAVCU</name>